<feature type="transmembrane region" description="Helical" evidence="5">
    <location>
        <begin position="282"/>
        <end position="304"/>
    </location>
</feature>
<keyword evidence="5" id="KW-0472">Membrane</keyword>
<dbReference type="PANTHER" id="PTHR47118:SF1">
    <property type="entry name" value="CYTOTOXIC AND REGULATORY T-CELL MOLECULE"/>
    <property type="match status" value="1"/>
</dbReference>
<evidence type="ECO:0000313" key="9">
    <source>
        <dbReference type="RefSeq" id="XP_060539184.1"/>
    </source>
</evidence>
<feature type="region of interest" description="Disordered" evidence="4">
    <location>
        <begin position="357"/>
        <end position="388"/>
    </location>
</feature>
<evidence type="ECO:0000259" key="7">
    <source>
        <dbReference type="PROSITE" id="PS50835"/>
    </source>
</evidence>
<dbReference type="InterPro" id="IPR013162">
    <property type="entry name" value="CD80_C2-set"/>
</dbReference>
<feature type="domain" description="Ig-like" evidence="7">
    <location>
        <begin position="108"/>
        <end position="202"/>
    </location>
</feature>
<sequence>MIFLPQVWVLAFLSLRGIFSQVLMERLSLEEGQNLDLHCVNSQGNTSALEWKDPGGFAIFFKDWQATRDGRYELLNYSNDSLSIRLSNVTRHDEGLFTCLYYSENIGTKVVNVTKPLRNTISHTEENIILKCSTEDSWPAPQITWLLQNGMEIFGNSQHQLEAKRFHSISNLAIYTFPQGSVVSCVIHHKALGGRNLTLTLHLDHAKQKQRTEGTFSIPTLPPTKEAETQSSNATNESNPTSNVTEGNPTTQTMFPSTEKEVWANNQTNMTYRGSMEEQANILFPGLVSVLLLALLIIVLLFVVKLWKAHRDWKKENNNASEQPIESYRPKANESPGRLEKNICVIPWRNSEKYTIQKSYTRTPKPSEGSQDSSVFEKESSHFRETDM</sequence>
<evidence type="ECO:0000256" key="4">
    <source>
        <dbReference type="SAM" id="MobiDB-lite"/>
    </source>
</evidence>
<dbReference type="SUPFAM" id="SSF48726">
    <property type="entry name" value="Immunoglobulin"/>
    <property type="match status" value="2"/>
</dbReference>
<evidence type="ECO:0000256" key="5">
    <source>
        <dbReference type="SAM" id="Phobius"/>
    </source>
</evidence>
<feature type="signal peptide" evidence="6">
    <location>
        <begin position="1"/>
        <end position="20"/>
    </location>
</feature>
<evidence type="ECO:0000256" key="3">
    <source>
        <dbReference type="ARBA" id="ARBA00023157"/>
    </source>
</evidence>
<keyword evidence="2 5" id="KW-1133">Transmembrane helix</keyword>
<dbReference type="Gene3D" id="2.60.40.10">
    <property type="entry name" value="Immunoglobulins"/>
    <property type="match status" value="2"/>
</dbReference>
<dbReference type="Pfam" id="PF07686">
    <property type="entry name" value="V-set"/>
    <property type="match status" value="1"/>
</dbReference>
<keyword evidence="1 5" id="KW-0812">Transmembrane</keyword>
<dbReference type="GeneID" id="117673222"/>
<accession>A0ABM3YST7</accession>
<feature type="compositionally biased region" description="Polar residues" evidence="4">
    <location>
        <begin position="357"/>
        <end position="374"/>
    </location>
</feature>
<evidence type="ECO:0000256" key="6">
    <source>
        <dbReference type="SAM" id="SignalP"/>
    </source>
</evidence>
<dbReference type="InterPro" id="IPR036179">
    <property type="entry name" value="Ig-like_dom_sf"/>
</dbReference>
<gene>
    <name evidence="9" type="primary">CRTAM</name>
</gene>
<dbReference type="InterPro" id="IPR013106">
    <property type="entry name" value="Ig_V-set"/>
</dbReference>
<protein>
    <submittedName>
        <fullName evidence="9">Cytotoxic and regulatory T-cell molecule</fullName>
    </submittedName>
</protein>
<evidence type="ECO:0000256" key="1">
    <source>
        <dbReference type="ARBA" id="ARBA00022692"/>
    </source>
</evidence>
<feature type="domain" description="Ig-like" evidence="7">
    <location>
        <begin position="5"/>
        <end position="99"/>
    </location>
</feature>
<keyword evidence="3" id="KW-1015">Disulfide bond</keyword>
<feature type="compositionally biased region" description="Polar residues" evidence="4">
    <location>
        <begin position="229"/>
        <end position="254"/>
    </location>
</feature>
<name>A0ABM3YST7_PANGU</name>
<keyword evidence="6" id="KW-0732">Signal</keyword>
<proteinExistence type="predicted"/>
<dbReference type="Pfam" id="PF08205">
    <property type="entry name" value="C2-set_2"/>
    <property type="match status" value="1"/>
</dbReference>
<dbReference type="Proteomes" id="UP001652622">
    <property type="component" value="Unplaced"/>
</dbReference>
<evidence type="ECO:0000256" key="2">
    <source>
        <dbReference type="ARBA" id="ARBA00022989"/>
    </source>
</evidence>
<feature type="compositionally biased region" description="Basic and acidic residues" evidence="4">
    <location>
        <begin position="375"/>
        <end position="388"/>
    </location>
</feature>
<evidence type="ECO:0000313" key="8">
    <source>
        <dbReference type="Proteomes" id="UP001652622"/>
    </source>
</evidence>
<keyword evidence="8" id="KW-1185">Reference proteome</keyword>
<feature type="region of interest" description="Disordered" evidence="4">
    <location>
        <begin position="210"/>
        <end position="254"/>
    </location>
</feature>
<organism evidence="8 9">
    <name type="scientific">Pantherophis guttatus</name>
    <name type="common">Corn snake</name>
    <name type="synonym">Elaphe guttata</name>
    <dbReference type="NCBI Taxonomy" id="94885"/>
    <lineage>
        <taxon>Eukaryota</taxon>
        <taxon>Metazoa</taxon>
        <taxon>Chordata</taxon>
        <taxon>Craniata</taxon>
        <taxon>Vertebrata</taxon>
        <taxon>Euteleostomi</taxon>
        <taxon>Lepidosauria</taxon>
        <taxon>Squamata</taxon>
        <taxon>Bifurcata</taxon>
        <taxon>Unidentata</taxon>
        <taxon>Episquamata</taxon>
        <taxon>Toxicofera</taxon>
        <taxon>Serpentes</taxon>
        <taxon>Colubroidea</taxon>
        <taxon>Colubridae</taxon>
        <taxon>Colubrinae</taxon>
        <taxon>Pantherophis</taxon>
    </lineage>
</organism>
<dbReference type="RefSeq" id="XP_060539184.1">
    <property type="nucleotide sequence ID" value="XM_060683201.1"/>
</dbReference>
<dbReference type="PANTHER" id="PTHR47118">
    <property type="entry name" value="CYTOTOXIC AND REGULATORY T-CELL MOLECULE"/>
    <property type="match status" value="1"/>
</dbReference>
<dbReference type="InterPro" id="IPR007110">
    <property type="entry name" value="Ig-like_dom"/>
</dbReference>
<reference evidence="9" key="1">
    <citation type="submission" date="2025-08" db="UniProtKB">
        <authorList>
            <consortium name="RefSeq"/>
        </authorList>
    </citation>
    <scope>IDENTIFICATION</scope>
    <source>
        <tissue evidence="9">Blood</tissue>
    </source>
</reference>
<dbReference type="InterPro" id="IPR053096">
    <property type="entry name" value="CRTAM"/>
</dbReference>
<dbReference type="PROSITE" id="PS50835">
    <property type="entry name" value="IG_LIKE"/>
    <property type="match status" value="2"/>
</dbReference>
<dbReference type="InterPro" id="IPR013783">
    <property type="entry name" value="Ig-like_fold"/>
</dbReference>
<feature type="chain" id="PRO_5046491244" evidence="6">
    <location>
        <begin position="21"/>
        <end position="388"/>
    </location>
</feature>